<reference evidence="2 3" key="1">
    <citation type="journal article" date="2016" name="Sci. Rep.">
        <title>Metabolic traits of an uncultured archaeal lineage -MSBL1- from brine pools of the Red Sea.</title>
        <authorList>
            <person name="Mwirichia R."/>
            <person name="Alam I."/>
            <person name="Rashid M."/>
            <person name="Vinu M."/>
            <person name="Ba-Alawi W."/>
            <person name="Anthony Kamau A."/>
            <person name="Kamanda Ngugi D."/>
            <person name="Goker M."/>
            <person name="Klenk H.P."/>
            <person name="Bajic V."/>
            <person name="Stingl U."/>
        </authorList>
    </citation>
    <scope>NUCLEOTIDE SEQUENCE [LARGE SCALE GENOMIC DNA]</scope>
    <source>
        <strain evidence="2">SCGC-AAA259O05</strain>
    </source>
</reference>
<keyword evidence="3" id="KW-1185">Reference proteome</keyword>
<sequence length="185" mass="21768">MKKKSAGEIMEQFSEEYQENPQGWSFWISPPSDPSETYEAYLIRGGEGFFLKLDSIFTPNPIRVGAKVEVERDQLVGDLPDFGFRKFTKEETERFLENLPNPFEDETEREFRKDLKRSQKKIREKAMNKKPVPLEPPDEPNQLAAMGPYSRGNPLSYVSEKQEELKKDLSKELERMRKREYPGYY</sequence>
<accession>A0A133V0A4</accession>
<dbReference type="EMBL" id="LHXV01000065">
    <property type="protein sequence ID" value="KXA99878.1"/>
    <property type="molecule type" value="Genomic_DNA"/>
</dbReference>
<organism evidence="2 3">
    <name type="scientific">candidate division MSBL1 archaeon SCGC-AAA259O05</name>
    <dbReference type="NCBI Taxonomy" id="1698271"/>
    <lineage>
        <taxon>Archaea</taxon>
        <taxon>Methanobacteriati</taxon>
        <taxon>Methanobacteriota</taxon>
        <taxon>candidate division MSBL1</taxon>
    </lineage>
</organism>
<gene>
    <name evidence="2" type="ORF">AKJ41_04725</name>
</gene>
<dbReference type="AlphaFoldDB" id="A0A133V0A4"/>
<evidence type="ECO:0000313" key="3">
    <source>
        <dbReference type="Proteomes" id="UP000070344"/>
    </source>
</evidence>
<name>A0A133V0A4_9EURY</name>
<evidence type="ECO:0000313" key="2">
    <source>
        <dbReference type="EMBL" id="KXA99878.1"/>
    </source>
</evidence>
<proteinExistence type="predicted"/>
<dbReference type="Proteomes" id="UP000070344">
    <property type="component" value="Unassembled WGS sequence"/>
</dbReference>
<comment type="caution">
    <text evidence="2">The sequence shown here is derived from an EMBL/GenBank/DDBJ whole genome shotgun (WGS) entry which is preliminary data.</text>
</comment>
<protein>
    <submittedName>
        <fullName evidence="2">Uncharacterized protein</fullName>
    </submittedName>
</protein>
<feature type="region of interest" description="Disordered" evidence="1">
    <location>
        <begin position="99"/>
        <end position="163"/>
    </location>
</feature>
<evidence type="ECO:0000256" key="1">
    <source>
        <dbReference type="SAM" id="MobiDB-lite"/>
    </source>
</evidence>